<keyword evidence="3" id="KW-0677">Repeat</keyword>
<dbReference type="GO" id="GO:0005509">
    <property type="term" value="F:calcium ion binding"/>
    <property type="evidence" value="ECO:0007669"/>
    <property type="project" value="InterPro"/>
</dbReference>
<keyword evidence="8" id="KW-0472">Membrane</keyword>
<dbReference type="Gene3D" id="1.10.238.10">
    <property type="entry name" value="EF-hand"/>
    <property type="match status" value="2"/>
</dbReference>
<evidence type="ECO:0000256" key="8">
    <source>
        <dbReference type="ARBA" id="ARBA00023136"/>
    </source>
</evidence>
<dbReference type="AlphaFoldDB" id="A0AAV3PHS3"/>
<dbReference type="PROSITE" id="PS00018">
    <property type="entry name" value="EF_HAND_1"/>
    <property type="match status" value="2"/>
</dbReference>
<feature type="domain" description="EF-hand" evidence="10">
    <location>
        <begin position="394"/>
        <end position="429"/>
    </location>
</feature>
<dbReference type="GO" id="GO:0005758">
    <property type="term" value="C:mitochondrial intermembrane space"/>
    <property type="evidence" value="ECO:0007669"/>
    <property type="project" value="UniProtKB-SubCell"/>
</dbReference>
<feature type="region of interest" description="Disordered" evidence="9">
    <location>
        <begin position="13"/>
        <end position="34"/>
    </location>
</feature>
<evidence type="ECO:0000256" key="3">
    <source>
        <dbReference type="ARBA" id="ARBA00022737"/>
    </source>
</evidence>
<dbReference type="SUPFAM" id="SSF47473">
    <property type="entry name" value="EF-hand"/>
    <property type="match status" value="2"/>
</dbReference>
<dbReference type="GO" id="GO:1990246">
    <property type="term" value="C:uniplex complex"/>
    <property type="evidence" value="ECO:0007669"/>
    <property type="project" value="TreeGrafter"/>
</dbReference>
<dbReference type="InterPro" id="IPR002048">
    <property type="entry name" value="EF_hand_dom"/>
</dbReference>
<dbReference type="EMBL" id="BAABME010001635">
    <property type="protein sequence ID" value="GAA0150673.1"/>
    <property type="molecule type" value="Genomic_DNA"/>
</dbReference>
<evidence type="ECO:0000259" key="10">
    <source>
        <dbReference type="PROSITE" id="PS50222"/>
    </source>
</evidence>
<dbReference type="InterPro" id="IPR039800">
    <property type="entry name" value="MICU1/2/3"/>
</dbReference>
<comment type="subcellular location">
    <subcellularLocation>
        <location evidence="1">Mitochondrion inner membrane</location>
    </subcellularLocation>
    <subcellularLocation>
        <location evidence="2">Mitochondrion intermembrane space</location>
    </subcellularLocation>
</comment>
<dbReference type="CDD" id="cd15900">
    <property type="entry name" value="EFh_MICU"/>
    <property type="match status" value="1"/>
</dbReference>
<dbReference type="PROSITE" id="PS50222">
    <property type="entry name" value="EF_HAND_2"/>
    <property type="match status" value="2"/>
</dbReference>
<feature type="domain" description="EF-hand" evidence="10">
    <location>
        <begin position="200"/>
        <end position="235"/>
    </location>
</feature>
<keyword evidence="5" id="KW-0106">Calcium</keyword>
<dbReference type="SMART" id="SM00054">
    <property type="entry name" value="EFh"/>
    <property type="match status" value="3"/>
</dbReference>
<comment type="caution">
    <text evidence="11">The sequence shown here is derived from an EMBL/GenBank/DDBJ whole genome shotgun (WGS) entry which is preliminary data.</text>
</comment>
<protein>
    <submittedName>
        <fullName evidence="11">Calmodulin-related</fullName>
    </submittedName>
</protein>
<name>A0AAV3PHS3_LITER</name>
<evidence type="ECO:0000313" key="11">
    <source>
        <dbReference type="EMBL" id="GAA0150673.1"/>
    </source>
</evidence>
<evidence type="ECO:0000256" key="9">
    <source>
        <dbReference type="SAM" id="MobiDB-lite"/>
    </source>
</evidence>
<keyword evidence="12" id="KW-1185">Reference proteome</keyword>
<dbReference type="GO" id="GO:0051560">
    <property type="term" value="P:mitochondrial calcium ion homeostasis"/>
    <property type="evidence" value="ECO:0007669"/>
    <property type="project" value="TreeGrafter"/>
</dbReference>
<dbReference type="GO" id="GO:0036444">
    <property type="term" value="P:calcium import into the mitochondrion"/>
    <property type="evidence" value="ECO:0007669"/>
    <property type="project" value="TreeGrafter"/>
</dbReference>
<accession>A0AAV3PHS3</accession>
<reference evidence="11 12" key="1">
    <citation type="submission" date="2024-01" db="EMBL/GenBank/DDBJ databases">
        <title>The complete chloroplast genome sequence of Lithospermum erythrorhizon: insights into the phylogenetic relationship among Boraginaceae species and the maternal lineages of purple gromwells.</title>
        <authorList>
            <person name="Okada T."/>
            <person name="Watanabe K."/>
        </authorList>
    </citation>
    <scope>NUCLEOTIDE SEQUENCE [LARGE SCALE GENOMIC DNA]</scope>
</reference>
<evidence type="ECO:0000256" key="4">
    <source>
        <dbReference type="ARBA" id="ARBA00022792"/>
    </source>
</evidence>
<evidence type="ECO:0000256" key="1">
    <source>
        <dbReference type="ARBA" id="ARBA00004273"/>
    </source>
</evidence>
<sequence length="460" mass="52116">MTIWSTLRRFRQQPHQLRRLSSAPPPPPPSSTNSDTTFLKWVSAIVATSALSIAIHNSHNSPSLAFSDNSNNVVLSSTTDHAPPNKSKFLFAEAYRRKVFFNYEKRIRMRSPPEKVFEYFASFRGNGGEILMTPADLMRAVVPVFPPSESHLVREGSLKGERSPGELRCAPSQFFMLFDTNNDGAISFKEYIFFVTLLSIPESSYSVAFKMFDQDSNGEIEREEFKKVMALMRAHNRQGAYHCDGLRAGHKLGGLSENGGVVEYFFGEDGNKRLPHDKFVQFLKDLHDEILRLEFSHYDYKSWGTISAKDFALSMVASADLTHLSKLIDRVYDLDHEPHISSIRITPEEFKSFAELRKKLQPFSLALYSFGQVNGLLTKNDFKRAASQVCGVSLTDNMIEIIFHVFDANRDGNLSADEFVRVLQKREKDVARPSESGIFSFLSCCQNCSRNSPISRLLFV</sequence>
<organism evidence="11 12">
    <name type="scientific">Lithospermum erythrorhizon</name>
    <name type="common">Purple gromwell</name>
    <name type="synonym">Lithospermum officinale var. erythrorhizon</name>
    <dbReference type="NCBI Taxonomy" id="34254"/>
    <lineage>
        <taxon>Eukaryota</taxon>
        <taxon>Viridiplantae</taxon>
        <taxon>Streptophyta</taxon>
        <taxon>Embryophyta</taxon>
        <taxon>Tracheophyta</taxon>
        <taxon>Spermatophyta</taxon>
        <taxon>Magnoliopsida</taxon>
        <taxon>eudicotyledons</taxon>
        <taxon>Gunneridae</taxon>
        <taxon>Pentapetalae</taxon>
        <taxon>asterids</taxon>
        <taxon>lamiids</taxon>
        <taxon>Boraginales</taxon>
        <taxon>Boraginaceae</taxon>
        <taxon>Boraginoideae</taxon>
        <taxon>Lithospermeae</taxon>
        <taxon>Lithospermum</taxon>
    </lineage>
</organism>
<dbReference type="Proteomes" id="UP001454036">
    <property type="component" value="Unassembled WGS sequence"/>
</dbReference>
<proteinExistence type="predicted"/>
<dbReference type="Pfam" id="PF13499">
    <property type="entry name" value="EF-hand_7"/>
    <property type="match status" value="1"/>
</dbReference>
<dbReference type="Pfam" id="PF13833">
    <property type="entry name" value="EF-hand_8"/>
    <property type="match status" value="1"/>
</dbReference>
<dbReference type="InterPro" id="IPR011992">
    <property type="entry name" value="EF-hand-dom_pair"/>
</dbReference>
<dbReference type="PANTHER" id="PTHR12294:SF23">
    <property type="entry name" value="CALCIUM UPTAKE PROTEIN, MITOCHONDRIAL"/>
    <property type="match status" value="1"/>
</dbReference>
<gene>
    <name evidence="11" type="ORF">LIER_09558</name>
</gene>
<keyword evidence="6" id="KW-0809">Transit peptide</keyword>
<dbReference type="PANTHER" id="PTHR12294">
    <property type="entry name" value="EF HAND DOMAIN FAMILY A1,A2-RELATED"/>
    <property type="match status" value="1"/>
</dbReference>
<dbReference type="CDD" id="cd00051">
    <property type="entry name" value="EFh"/>
    <property type="match status" value="1"/>
</dbReference>
<evidence type="ECO:0000256" key="6">
    <source>
        <dbReference type="ARBA" id="ARBA00022946"/>
    </source>
</evidence>
<evidence type="ECO:0000256" key="2">
    <source>
        <dbReference type="ARBA" id="ARBA00004569"/>
    </source>
</evidence>
<keyword evidence="4" id="KW-0999">Mitochondrion inner membrane</keyword>
<keyword evidence="7" id="KW-0496">Mitochondrion</keyword>
<dbReference type="InterPro" id="IPR018247">
    <property type="entry name" value="EF_Hand_1_Ca_BS"/>
</dbReference>
<evidence type="ECO:0000256" key="7">
    <source>
        <dbReference type="ARBA" id="ARBA00023128"/>
    </source>
</evidence>
<evidence type="ECO:0000256" key="5">
    <source>
        <dbReference type="ARBA" id="ARBA00022837"/>
    </source>
</evidence>
<evidence type="ECO:0000313" key="12">
    <source>
        <dbReference type="Proteomes" id="UP001454036"/>
    </source>
</evidence>